<accession>A0A848AZC0</accession>
<dbReference type="Proteomes" id="UP000576225">
    <property type="component" value="Unassembled WGS sequence"/>
</dbReference>
<dbReference type="Pfam" id="PF17236">
    <property type="entry name" value="SU10_MCP"/>
    <property type="match status" value="1"/>
</dbReference>
<dbReference type="InterPro" id="IPR035198">
    <property type="entry name" value="SU10_MCP"/>
</dbReference>
<dbReference type="AlphaFoldDB" id="A0A848AZC0"/>
<dbReference type="EMBL" id="JABAEW010000029">
    <property type="protein sequence ID" value="NMD87733.1"/>
    <property type="molecule type" value="Genomic_DNA"/>
</dbReference>
<comment type="caution">
    <text evidence="1">The sequence shown here is derived from an EMBL/GenBank/DDBJ whole genome shotgun (WGS) entry which is preliminary data.</text>
</comment>
<proteinExistence type="predicted"/>
<organism evidence="1 2">
    <name type="scientific">Victivallis vadensis</name>
    <dbReference type="NCBI Taxonomy" id="172901"/>
    <lineage>
        <taxon>Bacteria</taxon>
        <taxon>Pseudomonadati</taxon>
        <taxon>Lentisphaerota</taxon>
        <taxon>Lentisphaeria</taxon>
        <taxon>Victivallales</taxon>
        <taxon>Victivallaceae</taxon>
        <taxon>Victivallis</taxon>
    </lineage>
</organism>
<dbReference type="RefSeq" id="WP_168963071.1">
    <property type="nucleotide sequence ID" value="NZ_CAJKCJ010000018.1"/>
</dbReference>
<evidence type="ECO:0000313" key="1">
    <source>
        <dbReference type="EMBL" id="NMD87733.1"/>
    </source>
</evidence>
<protein>
    <submittedName>
        <fullName evidence="1">DUF5309 domain-containing protein</fullName>
    </submittedName>
</protein>
<reference evidence="1 2" key="1">
    <citation type="submission" date="2020-04" db="EMBL/GenBank/DDBJ databases">
        <authorList>
            <person name="Hitch T.C.A."/>
            <person name="Wylensek D."/>
            <person name="Clavel T."/>
        </authorList>
    </citation>
    <scope>NUCLEOTIDE SEQUENCE [LARGE SCALE GENOMIC DNA]</scope>
    <source>
        <strain evidence="1 2">COR2-253-APC-1A</strain>
    </source>
</reference>
<sequence>MLYTYSFQNKKRDLSDILSTVVKDEPRFISNFRPVEEAQQQKHEWLEDQIAGRSVTATAVASGVVTASAADAAKVRIGTLLVIRNDSALFRVTAVTDTTFTVALVAANGSAKSTPAKDDVLNIVSTPVAEGSNPGDGDETGITGGVNYNCCQIFRKDIILSGSALAINVFGNADNQLNRQTAFALGELARDLNRVALFGRRVEATASARGEAGGLYFFGTQAGGLAIDGSSARLDSATINDAAQAVMGAGGDPTQILCSPGQARVLSNEYKNRLQIVRSDDRRGAYVALVVNEINGRGMTIMADPDMPDTDAWVIDPAGFGMSSLKGRSITDTDATPKGFDGIKRMALGELTFVFRNAAQRLCRIKNLKASATALAELKAAE</sequence>
<evidence type="ECO:0000313" key="2">
    <source>
        <dbReference type="Proteomes" id="UP000576225"/>
    </source>
</evidence>
<name>A0A848AZC0_9BACT</name>
<gene>
    <name evidence="1" type="ORF">HF882_14175</name>
</gene>